<dbReference type="GO" id="GO:0004424">
    <property type="term" value="F:imidazoleglycerol-phosphate dehydratase activity"/>
    <property type="evidence" value="ECO:0007669"/>
    <property type="project" value="UniProtKB-EC"/>
</dbReference>
<dbReference type="Pfam" id="PF00475">
    <property type="entry name" value="IGPD"/>
    <property type="match status" value="1"/>
</dbReference>
<evidence type="ECO:0000256" key="1">
    <source>
        <dbReference type="ARBA" id="ARBA00005047"/>
    </source>
</evidence>
<keyword evidence="2 5" id="KW-0028">Amino-acid biosynthesis</keyword>
<dbReference type="NCBIfam" id="NF002114">
    <property type="entry name" value="PRK00951.2-4"/>
    <property type="match status" value="1"/>
</dbReference>
<evidence type="ECO:0000256" key="6">
    <source>
        <dbReference type="RuleBase" id="RU000599"/>
    </source>
</evidence>
<dbReference type="NCBIfam" id="NF002111">
    <property type="entry name" value="PRK00951.2-1"/>
    <property type="match status" value="1"/>
</dbReference>
<keyword evidence="4 5" id="KW-0456">Lyase</keyword>
<comment type="similarity">
    <text evidence="5 6">Belongs to the imidazoleglycerol-phosphate dehydratase family.</text>
</comment>
<comment type="pathway">
    <text evidence="1 5 6">Amino-acid biosynthesis; L-histidine biosynthesis; L-histidine from 5-phospho-alpha-D-ribose 1-diphosphate: step 6/9.</text>
</comment>
<dbReference type="EMBL" id="CP141614">
    <property type="protein sequence ID" value="WRP15402.1"/>
    <property type="molecule type" value="Genomic_DNA"/>
</dbReference>
<dbReference type="InterPro" id="IPR020568">
    <property type="entry name" value="Ribosomal_Su5_D2-typ_SF"/>
</dbReference>
<protein>
    <recommendedName>
        <fullName evidence="5 6">Imidazoleglycerol-phosphate dehydratase</fullName>
        <shortName evidence="5">IGPD</shortName>
        <ecNumber evidence="5 6">4.2.1.19</ecNumber>
    </recommendedName>
</protein>
<dbReference type="PANTHER" id="PTHR23133">
    <property type="entry name" value="IMIDAZOLEGLYCEROL-PHOSPHATE DEHYDRATASE HIS7"/>
    <property type="match status" value="1"/>
</dbReference>
<dbReference type="PANTHER" id="PTHR23133:SF2">
    <property type="entry name" value="IMIDAZOLEGLYCEROL-PHOSPHATE DEHYDRATASE"/>
    <property type="match status" value="1"/>
</dbReference>
<evidence type="ECO:0000256" key="2">
    <source>
        <dbReference type="ARBA" id="ARBA00022605"/>
    </source>
</evidence>
<proteinExistence type="inferred from homology"/>
<dbReference type="InterPro" id="IPR020565">
    <property type="entry name" value="ImidazoleglycerP_deHydtase_CS"/>
</dbReference>
<keyword evidence="5" id="KW-0963">Cytoplasm</keyword>
<organism evidence="7 8">
    <name type="scientific">Geochorda subterranea</name>
    <dbReference type="NCBI Taxonomy" id="3109564"/>
    <lineage>
        <taxon>Bacteria</taxon>
        <taxon>Bacillati</taxon>
        <taxon>Bacillota</taxon>
        <taxon>Limnochordia</taxon>
        <taxon>Limnochordales</taxon>
        <taxon>Geochordaceae</taxon>
        <taxon>Geochorda</taxon>
    </lineage>
</organism>
<evidence type="ECO:0000313" key="8">
    <source>
        <dbReference type="Proteomes" id="UP001333102"/>
    </source>
</evidence>
<keyword evidence="3 5" id="KW-0368">Histidine biosynthesis</keyword>
<accession>A0ABZ1BRG2</accession>
<dbReference type="InterPro" id="IPR000807">
    <property type="entry name" value="ImidazoleglycerolP_deHydtase"/>
</dbReference>
<dbReference type="PROSITE" id="PS00955">
    <property type="entry name" value="IGP_DEHYDRATASE_2"/>
    <property type="match status" value="1"/>
</dbReference>
<name>A0ABZ1BRG2_9FIRM</name>
<dbReference type="PROSITE" id="PS00954">
    <property type="entry name" value="IGP_DEHYDRATASE_1"/>
    <property type="match status" value="1"/>
</dbReference>
<dbReference type="Gene3D" id="3.30.230.40">
    <property type="entry name" value="Imidazole glycerol phosphate dehydratase, domain 1"/>
    <property type="match status" value="2"/>
</dbReference>
<dbReference type="EC" id="4.2.1.19" evidence="5 6"/>
<sequence>MTSAERGLRRASVERVTAETRITLTLALDGQGRAQVKTGIGFFDHMLMALAHHALFDLELAVVGDLHVDAHHSVEDTGLAMGQALDRALGERRGIVRFGHALVPMDEALALVAVDLSGRPLLAWEAPGLDGAAGARLGDFDVELVREFCQGLASAGRLTLHVRQLAGLNLHHTAEAVFKAVGRALRMAVTVDPARPDRIPSTKDVL</sequence>
<dbReference type="Proteomes" id="UP001333102">
    <property type="component" value="Chromosome"/>
</dbReference>
<dbReference type="SUPFAM" id="SSF54211">
    <property type="entry name" value="Ribosomal protein S5 domain 2-like"/>
    <property type="match status" value="2"/>
</dbReference>
<comment type="subcellular location">
    <subcellularLocation>
        <location evidence="5 6">Cytoplasm</location>
    </subcellularLocation>
</comment>
<dbReference type="CDD" id="cd07914">
    <property type="entry name" value="IGPD"/>
    <property type="match status" value="1"/>
</dbReference>
<evidence type="ECO:0000256" key="4">
    <source>
        <dbReference type="ARBA" id="ARBA00023239"/>
    </source>
</evidence>
<evidence type="ECO:0000256" key="3">
    <source>
        <dbReference type="ARBA" id="ARBA00023102"/>
    </source>
</evidence>
<comment type="catalytic activity">
    <reaction evidence="5 6">
        <text>D-erythro-1-(imidazol-4-yl)glycerol 3-phosphate = 3-(imidazol-4-yl)-2-oxopropyl phosphate + H2O</text>
        <dbReference type="Rhea" id="RHEA:11040"/>
        <dbReference type="ChEBI" id="CHEBI:15377"/>
        <dbReference type="ChEBI" id="CHEBI:57766"/>
        <dbReference type="ChEBI" id="CHEBI:58278"/>
        <dbReference type="EC" id="4.2.1.19"/>
    </reaction>
</comment>
<reference evidence="8" key="1">
    <citation type="submission" date="2023-12" db="EMBL/GenBank/DDBJ databases">
        <title>Novel isolates from deep terrestrial aquifers shed light on the physiology and ecology of the class Limnochordia.</title>
        <authorList>
            <person name="Karnachuk O.V."/>
            <person name="Lukina A.P."/>
            <person name="Avakyan M.R."/>
            <person name="Kadnikov V."/>
            <person name="Begmatov S."/>
            <person name="Beletsky A.V."/>
            <person name="Mardanov A.V."/>
            <person name="Ravin N.V."/>
        </authorList>
    </citation>
    <scope>NUCLEOTIDE SEQUENCE [LARGE SCALE GENOMIC DNA]</scope>
    <source>
        <strain evidence="8">LN</strain>
    </source>
</reference>
<dbReference type="HAMAP" id="MF_00076">
    <property type="entry name" value="HisB"/>
    <property type="match status" value="1"/>
</dbReference>
<dbReference type="InterPro" id="IPR038494">
    <property type="entry name" value="IGPD_sf"/>
</dbReference>
<keyword evidence="8" id="KW-1185">Reference proteome</keyword>
<evidence type="ECO:0000313" key="7">
    <source>
        <dbReference type="EMBL" id="WRP15402.1"/>
    </source>
</evidence>
<dbReference type="RefSeq" id="WP_324669805.1">
    <property type="nucleotide sequence ID" value="NZ_CP141614.1"/>
</dbReference>
<evidence type="ECO:0000256" key="5">
    <source>
        <dbReference type="HAMAP-Rule" id="MF_00076"/>
    </source>
</evidence>
<gene>
    <name evidence="5 7" type="primary">hisB</name>
    <name evidence="7" type="ORF">VLY81_04350</name>
</gene>